<dbReference type="InterPro" id="IPR051272">
    <property type="entry name" value="RIO-type_Ser/Thr_kinase"/>
</dbReference>
<reference evidence="10 11" key="1">
    <citation type="journal article" date="2018" name="Front. Plant Sci.">
        <title>Red Clover (Trifolium pratense) and Zigzag Clover (T. medium) - A Picture of Genomic Similarities and Differences.</title>
        <authorList>
            <person name="Dluhosova J."/>
            <person name="Istvanek J."/>
            <person name="Nedelnik J."/>
            <person name="Repkova J."/>
        </authorList>
    </citation>
    <scope>NUCLEOTIDE SEQUENCE [LARGE SCALE GENOMIC DNA]</scope>
    <source>
        <strain evidence="11">cv. 10/8</strain>
        <tissue evidence="10">Leaf</tissue>
    </source>
</reference>
<accession>A0A392PDN5</accession>
<evidence type="ECO:0000313" key="10">
    <source>
        <dbReference type="EMBL" id="MCI10223.1"/>
    </source>
</evidence>
<evidence type="ECO:0000313" key="11">
    <source>
        <dbReference type="Proteomes" id="UP000265520"/>
    </source>
</evidence>
<proteinExistence type="predicted"/>
<dbReference type="PANTHER" id="PTHR45723">
    <property type="entry name" value="SERINE/THREONINE-PROTEIN KINASE RIO1"/>
    <property type="match status" value="1"/>
</dbReference>
<dbReference type="InterPro" id="IPR018934">
    <property type="entry name" value="RIO_dom"/>
</dbReference>
<dbReference type="EC" id="2.7.11.1" evidence="1"/>
<evidence type="ECO:0000256" key="8">
    <source>
        <dbReference type="ARBA" id="ARBA00048679"/>
    </source>
</evidence>
<evidence type="ECO:0000259" key="9">
    <source>
        <dbReference type="Pfam" id="PF01163"/>
    </source>
</evidence>
<feature type="non-terminal residue" evidence="10">
    <location>
        <position position="44"/>
    </location>
</feature>
<evidence type="ECO:0000256" key="6">
    <source>
        <dbReference type="ARBA" id="ARBA00022840"/>
    </source>
</evidence>
<name>A0A392PDN5_9FABA</name>
<dbReference type="EMBL" id="LXQA010075436">
    <property type="protein sequence ID" value="MCI10223.1"/>
    <property type="molecule type" value="Genomic_DNA"/>
</dbReference>
<dbReference type="Pfam" id="PF01163">
    <property type="entry name" value="RIO1"/>
    <property type="match status" value="1"/>
</dbReference>
<protein>
    <recommendedName>
        <fullName evidence="1">non-specific serine/threonine protein kinase</fullName>
        <ecNumber evidence="1">2.7.11.1</ecNumber>
    </recommendedName>
</protein>
<keyword evidence="2" id="KW-0723">Serine/threonine-protein kinase</keyword>
<keyword evidence="3" id="KW-0808">Transferase</keyword>
<comment type="catalytic activity">
    <reaction evidence="7">
        <text>L-threonyl-[protein] + ATP = O-phospho-L-threonyl-[protein] + ADP + H(+)</text>
        <dbReference type="Rhea" id="RHEA:46608"/>
        <dbReference type="Rhea" id="RHEA-COMP:11060"/>
        <dbReference type="Rhea" id="RHEA-COMP:11605"/>
        <dbReference type="ChEBI" id="CHEBI:15378"/>
        <dbReference type="ChEBI" id="CHEBI:30013"/>
        <dbReference type="ChEBI" id="CHEBI:30616"/>
        <dbReference type="ChEBI" id="CHEBI:61977"/>
        <dbReference type="ChEBI" id="CHEBI:456216"/>
        <dbReference type="EC" id="2.7.11.1"/>
    </reaction>
</comment>
<keyword evidence="4" id="KW-0547">Nucleotide-binding</keyword>
<dbReference type="GO" id="GO:0004674">
    <property type="term" value="F:protein serine/threonine kinase activity"/>
    <property type="evidence" value="ECO:0007669"/>
    <property type="project" value="UniProtKB-KW"/>
</dbReference>
<keyword evidence="5 10" id="KW-0418">Kinase</keyword>
<evidence type="ECO:0000256" key="2">
    <source>
        <dbReference type="ARBA" id="ARBA00022527"/>
    </source>
</evidence>
<sequence length="44" mass="5061">MCPTPYLRKKHVLVMEFIGKDGWAAPRLKDANLSLDKLRKGYAE</sequence>
<evidence type="ECO:0000256" key="5">
    <source>
        <dbReference type="ARBA" id="ARBA00022777"/>
    </source>
</evidence>
<comment type="catalytic activity">
    <reaction evidence="8">
        <text>L-seryl-[protein] + ATP = O-phospho-L-seryl-[protein] + ADP + H(+)</text>
        <dbReference type="Rhea" id="RHEA:17989"/>
        <dbReference type="Rhea" id="RHEA-COMP:9863"/>
        <dbReference type="Rhea" id="RHEA-COMP:11604"/>
        <dbReference type="ChEBI" id="CHEBI:15378"/>
        <dbReference type="ChEBI" id="CHEBI:29999"/>
        <dbReference type="ChEBI" id="CHEBI:30616"/>
        <dbReference type="ChEBI" id="CHEBI:83421"/>
        <dbReference type="ChEBI" id="CHEBI:456216"/>
        <dbReference type="EC" id="2.7.11.1"/>
    </reaction>
</comment>
<dbReference type="GO" id="GO:0005524">
    <property type="term" value="F:ATP binding"/>
    <property type="evidence" value="ECO:0007669"/>
    <property type="project" value="UniProtKB-KW"/>
</dbReference>
<evidence type="ECO:0000256" key="3">
    <source>
        <dbReference type="ARBA" id="ARBA00022679"/>
    </source>
</evidence>
<evidence type="ECO:0000256" key="7">
    <source>
        <dbReference type="ARBA" id="ARBA00047899"/>
    </source>
</evidence>
<evidence type="ECO:0000256" key="1">
    <source>
        <dbReference type="ARBA" id="ARBA00012513"/>
    </source>
</evidence>
<organism evidence="10 11">
    <name type="scientific">Trifolium medium</name>
    <dbReference type="NCBI Taxonomy" id="97028"/>
    <lineage>
        <taxon>Eukaryota</taxon>
        <taxon>Viridiplantae</taxon>
        <taxon>Streptophyta</taxon>
        <taxon>Embryophyta</taxon>
        <taxon>Tracheophyta</taxon>
        <taxon>Spermatophyta</taxon>
        <taxon>Magnoliopsida</taxon>
        <taxon>eudicotyledons</taxon>
        <taxon>Gunneridae</taxon>
        <taxon>Pentapetalae</taxon>
        <taxon>rosids</taxon>
        <taxon>fabids</taxon>
        <taxon>Fabales</taxon>
        <taxon>Fabaceae</taxon>
        <taxon>Papilionoideae</taxon>
        <taxon>50 kb inversion clade</taxon>
        <taxon>NPAAA clade</taxon>
        <taxon>Hologalegina</taxon>
        <taxon>IRL clade</taxon>
        <taxon>Trifolieae</taxon>
        <taxon>Trifolium</taxon>
    </lineage>
</organism>
<keyword evidence="11" id="KW-1185">Reference proteome</keyword>
<dbReference type="Proteomes" id="UP000265520">
    <property type="component" value="Unassembled WGS sequence"/>
</dbReference>
<evidence type="ECO:0000256" key="4">
    <source>
        <dbReference type="ARBA" id="ARBA00022741"/>
    </source>
</evidence>
<comment type="caution">
    <text evidence="10">The sequence shown here is derived from an EMBL/GenBank/DDBJ whole genome shotgun (WGS) entry which is preliminary data.</text>
</comment>
<dbReference type="AlphaFoldDB" id="A0A392PDN5"/>
<feature type="domain" description="RIO-type" evidence="9">
    <location>
        <begin position="2"/>
        <end position="37"/>
    </location>
</feature>
<keyword evidence="6" id="KW-0067">ATP-binding</keyword>